<dbReference type="InterPro" id="IPR058543">
    <property type="entry name" value="Beta-prop_RSE1/DDB1/CPSF1_2nd"/>
</dbReference>
<feature type="domain" description="RSE1/DDB1/CPSF1 C-terminal" evidence="3">
    <location>
        <begin position="803"/>
        <end position="1128"/>
    </location>
</feature>
<keyword evidence="7" id="KW-1185">Reference proteome</keyword>
<dbReference type="PANTHER" id="PTHR10644">
    <property type="entry name" value="DNA REPAIR/RNA PROCESSING CPSF FAMILY"/>
    <property type="match status" value="1"/>
</dbReference>
<evidence type="ECO:0000313" key="6">
    <source>
        <dbReference type="EMBL" id="SCV68143.1"/>
    </source>
</evidence>
<gene>
    <name evidence="6" type="ORF">BQ2448_264</name>
</gene>
<protein>
    <submittedName>
        <fullName evidence="6">BQ2448_264 protein</fullName>
    </submittedName>
</protein>
<feature type="domain" description="RSE1/DDB1/CPSF1 second beta-propeller" evidence="5">
    <location>
        <begin position="440"/>
        <end position="753"/>
    </location>
</feature>
<dbReference type="Gene3D" id="1.10.150.910">
    <property type="match status" value="1"/>
</dbReference>
<evidence type="ECO:0000259" key="5">
    <source>
        <dbReference type="Pfam" id="PF23726"/>
    </source>
</evidence>
<organism evidence="6 7">
    <name type="scientific">Microbotryum intermedium</name>
    <dbReference type="NCBI Taxonomy" id="269621"/>
    <lineage>
        <taxon>Eukaryota</taxon>
        <taxon>Fungi</taxon>
        <taxon>Dikarya</taxon>
        <taxon>Basidiomycota</taxon>
        <taxon>Pucciniomycotina</taxon>
        <taxon>Microbotryomycetes</taxon>
        <taxon>Microbotryales</taxon>
        <taxon>Microbotryaceae</taxon>
        <taxon>Microbotryum</taxon>
    </lineage>
</organism>
<dbReference type="Gene3D" id="2.130.10.10">
    <property type="entry name" value="YVTN repeat-like/Quinoprotein amine dehydrogenase"/>
    <property type="match status" value="3"/>
</dbReference>
<evidence type="ECO:0000256" key="1">
    <source>
        <dbReference type="ARBA" id="ARBA00004123"/>
    </source>
</evidence>
<dbReference type="GO" id="GO:0003676">
    <property type="term" value="F:nucleic acid binding"/>
    <property type="evidence" value="ECO:0007669"/>
    <property type="project" value="InterPro"/>
</dbReference>
<feature type="domain" description="RSE1/DDB1/CPSF1 first beta-propeller" evidence="4">
    <location>
        <begin position="16"/>
        <end position="394"/>
    </location>
</feature>
<dbReference type="InterPro" id="IPR050358">
    <property type="entry name" value="RSE1/DDB1/CFT1"/>
</dbReference>
<proteinExistence type="predicted"/>
<comment type="subcellular location">
    <subcellularLocation>
        <location evidence="1">Nucleus</location>
    </subcellularLocation>
</comment>
<name>A0A238F7Z3_9BASI</name>
<dbReference type="InterPro" id="IPR018846">
    <property type="entry name" value="Beta-prop_RSE1/DDB1/CPSF1_1st"/>
</dbReference>
<dbReference type="AlphaFoldDB" id="A0A238F7Z3"/>
<dbReference type="Proteomes" id="UP000198372">
    <property type="component" value="Unassembled WGS sequence"/>
</dbReference>
<evidence type="ECO:0000256" key="2">
    <source>
        <dbReference type="ARBA" id="ARBA00023242"/>
    </source>
</evidence>
<dbReference type="Pfam" id="PF10433">
    <property type="entry name" value="Beta-prop_RSE1_1st"/>
    <property type="match status" value="1"/>
</dbReference>
<accession>A0A238F7Z3</accession>
<dbReference type="STRING" id="269621.A0A238F7Z3"/>
<dbReference type="GO" id="GO:0005634">
    <property type="term" value="C:nucleus"/>
    <property type="evidence" value="ECO:0007669"/>
    <property type="project" value="UniProtKB-SubCell"/>
</dbReference>
<dbReference type="InterPro" id="IPR004871">
    <property type="entry name" value="RSE1/DDB1/CPSF1_C"/>
</dbReference>
<dbReference type="Pfam" id="PF23726">
    <property type="entry name" value="Beta-prop_RSE1_2nd"/>
    <property type="match status" value="1"/>
</dbReference>
<dbReference type="EMBL" id="FMSP01000003">
    <property type="protein sequence ID" value="SCV68143.1"/>
    <property type="molecule type" value="Genomic_DNA"/>
</dbReference>
<evidence type="ECO:0000259" key="4">
    <source>
        <dbReference type="Pfam" id="PF10433"/>
    </source>
</evidence>
<dbReference type="InterPro" id="IPR015943">
    <property type="entry name" value="WD40/YVTN_repeat-like_dom_sf"/>
</dbReference>
<keyword evidence="2" id="KW-0539">Nucleus</keyword>
<dbReference type="OrthoDB" id="433457at2759"/>
<dbReference type="Pfam" id="PF03178">
    <property type="entry name" value="CPSF_A"/>
    <property type="match status" value="1"/>
</dbReference>
<sequence>MLYVASIQPATAQLDAIKADWIESNVDCLLVNKLNRIQVSKVELSGVDSNEVLHSTFEVHVDATIAAIATVKLTNDKSSTLIVLTTSHQLFTLDYSAEAPQHPATTSSVSIQERFATRAELQRIVVDPGRRLVLVHAYNGLLRVIPLVSSVENTTSGANKTRRSSKVVAPVTHPSCDLALDLGRSYNLRLDALNVRSIVMLPRPIGSNSSPTIVILHSDAHGQQIVVSFQVDLQEKELNAGPETDVNDAGAEMLIPHGHHGVLVVGEQSIEWAPLGPLDVRGKGKAKEMCTSTRQIIKCALPVGNVKAWTSLLGQQTQYLLGDVYGKLLRLDVGCDSAGQVHSLIPNDLGDASSPTALVCLSEDLVYLASRFGESQLIRLLPSSANDVLELVASYPNLAPITDSCIVRGQSGASSHLVTCSGAYKGGSLRVVRQGAGLVEFACLALENVQRMWAVKSDASGLLVMSFFDETQVLDLSDQSTASNGDEGIAEVQIAGIRSDAQTLLAHQSGNHLIQVTSSEVISVKAEATSASTKGEWRHGHGLQITLAEAYGHHVLLAFQGGEIQLLDVGEGKVSQVASLKLASDAAAVSIAQLGTRLVAVVALWSTNMVQLIELPTLAVLSSHTITAGYLVRSLSLATFADGVAHLFVGLGDGSLISFVINPDDATFDTESQKFARLGTKPVTITQIRDPDATTTSVLVLSDRVTAISRKSDRLSYSSVNLKGITAMTQLNSSQYPGAIAFASSSEVRLGRIESVQHIDIRPISLEEDEPRKIVHSARAHSFGIACLRRDVDRVTGHQISSSSFKVLHDETFEVLASISLQPEEEAQSLAILDDNENDRTCFILGTASISAAEAEPSKGRIVLISRDAATGLGYSIAAEVFVTGSTYSLAVFDSLTFAAAINSCVTVFSVSQDWQAIQSIATWGGAYVAFSLVSLANEQILVGDALRSLTLLQLERKQQNATGSSQLVEVARDYSPHYVTAFAPVSPASNEFVGAESDLNLFTVAKDQTHDSRTGQAEIELVDRGRYHLGELITSFSSGALVHQFDDTLAGLATPRLVFTTSAGSIGAILEIDAETSKVLSELERNMRRVMDSIGGLRQEEWRAFRSECQIASSAGFIDGDFVERFLAVSTSQVEQIMAGGNEHERITMSSDDVMRIVEGVSRLH</sequence>
<evidence type="ECO:0000259" key="3">
    <source>
        <dbReference type="Pfam" id="PF03178"/>
    </source>
</evidence>
<evidence type="ECO:0000313" key="7">
    <source>
        <dbReference type="Proteomes" id="UP000198372"/>
    </source>
</evidence>
<reference evidence="7" key="1">
    <citation type="submission" date="2016-09" db="EMBL/GenBank/DDBJ databases">
        <authorList>
            <person name="Jeantristanb JTB J.-T."/>
            <person name="Ricardo R."/>
        </authorList>
    </citation>
    <scope>NUCLEOTIDE SEQUENCE [LARGE SCALE GENOMIC DNA]</scope>
</reference>